<evidence type="ECO:0000313" key="3">
    <source>
        <dbReference type="EMBL" id="CAE0240927.1"/>
    </source>
</evidence>
<sequence length="142" mass="15944">MKNGWETPTHGNTVPVQTEAPARISCLYCGKATTWLPALRSAHIVLLYLALLDTAAWMALNPPCDTSGRPFPLEGGIELSPYMLFTLMTSVIRDVCPPSEEFVLRDQNCWHFFEDKRSWIAVLDFAPHRLRAGRSKYTSASC</sequence>
<dbReference type="EMBL" id="HBIB01005145">
    <property type="protein sequence ID" value="CAE0240925.1"/>
    <property type="molecule type" value="Transcribed_RNA"/>
</dbReference>
<organism evidence="3">
    <name type="scientific">Palpitomonas bilix</name>
    <dbReference type="NCBI Taxonomy" id="652834"/>
    <lineage>
        <taxon>Eukaryota</taxon>
        <taxon>Eukaryota incertae sedis</taxon>
    </lineage>
</organism>
<accession>A0A7S3FZY2</accession>
<dbReference type="EMBL" id="HBIB01005149">
    <property type="protein sequence ID" value="CAE0240929.1"/>
    <property type="molecule type" value="Transcribed_RNA"/>
</dbReference>
<protein>
    <submittedName>
        <fullName evidence="3">Uncharacterized protein</fullName>
    </submittedName>
</protein>
<dbReference type="AlphaFoldDB" id="A0A7S3FZY2"/>
<evidence type="ECO:0000313" key="4">
    <source>
        <dbReference type="EMBL" id="CAE0240929.1"/>
    </source>
</evidence>
<dbReference type="EMBL" id="HBIB01005143">
    <property type="protein sequence ID" value="CAE0240923.1"/>
    <property type="molecule type" value="Transcribed_RNA"/>
</dbReference>
<evidence type="ECO:0000313" key="1">
    <source>
        <dbReference type="EMBL" id="CAE0240923.1"/>
    </source>
</evidence>
<proteinExistence type="predicted"/>
<dbReference type="EMBL" id="HBIB01005147">
    <property type="protein sequence ID" value="CAE0240927.1"/>
    <property type="molecule type" value="Transcribed_RNA"/>
</dbReference>
<name>A0A7S3FZY2_9EUKA</name>
<gene>
    <name evidence="1" type="ORF">PBIL07802_LOCUS3084</name>
    <name evidence="2" type="ORF">PBIL07802_LOCUS3086</name>
    <name evidence="3" type="ORF">PBIL07802_LOCUS3088</name>
    <name evidence="4" type="ORF">PBIL07802_LOCUS3090</name>
</gene>
<reference evidence="3" key="1">
    <citation type="submission" date="2021-01" db="EMBL/GenBank/DDBJ databases">
        <authorList>
            <person name="Corre E."/>
            <person name="Pelletier E."/>
            <person name="Niang G."/>
            <person name="Scheremetjew M."/>
            <person name="Finn R."/>
            <person name="Kale V."/>
            <person name="Holt S."/>
            <person name="Cochrane G."/>
            <person name="Meng A."/>
            <person name="Brown T."/>
            <person name="Cohen L."/>
        </authorList>
    </citation>
    <scope>NUCLEOTIDE SEQUENCE</scope>
    <source>
        <strain evidence="3">NIES-2562</strain>
    </source>
</reference>
<evidence type="ECO:0000313" key="2">
    <source>
        <dbReference type="EMBL" id="CAE0240925.1"/>
    </source>
</evidence>